<organism evidence="7 8">
    <name type="scientific">Plasticicumulans lactativorans</name>
    <dbReference type="NCBI Taxonomy" id="1133106"/>
    <lineage>
        <taxon>Bacteria</taxon>
        <taxon>Pseudomonadati</taxon>
        <taxon>Pseudomonadota</taxon>
        <taxon>Gammaproteobacteria</taxon>
        <taxon>Candidatus Competibacteraceae</taxon>
        <taxon>Plasticicumulans</taxon>
    </lineage>
</organism>
<evidence type="ECO:0000259" key="6">
    <source>
        <dbReference type="Pfam" id="PF22740"/>
    </source>
</evidence>
<keyword evidence="3 4" id="KW-0342">GTP-binding</keyword>
<dbReference type="InterPro" id="IPR053930">
    <property type="entry name" value="RapZ-like_N"/>
</dbReference>
<dbReference type="PANTHER" id="PTHR30448">
    <property type="entry name" value="RNASE ADAPTER PROTEIN RAPZ"/>
    <property type="match status" value="1"/>
</dbReference>
<keyword evidence="8" id="KW-1185">Reference proteome</keyword>
<dbReference type="OrthoDB" id="9784461at2"/>
<dbReference type="Pfam" id="PF22740">
    <property type="entry name" value="PapZ_C"/>
    <property type="match status" value="1"/>
</dbReference>
<dbReference type="SUPFAM" id="SSF52540">
    <property type="entry name" value="P-loop containing nucleoside triphosphate hydrolases"/>
    <property type="match status" value="1"/>
</dbReference>
<feature type="binding site" evidence="4">
    <location>
        <begin position="8"/>
        <end position="15"/>
    </location>
    <ligand>
        <name>ATP</name>
        <dbReference type="ChEBI" id="CHEBI:30616"/>
    </ligand>
</feature>
<evidence type="ECO:0000313" key="8">
    <source>
        <dbReference type="Proteomes" id="UP000295765"/>
    </source>
</evidence>
<dbReference type="Gene3D" id="3.40.50.300">
    <property type="entry name" value="P-loop containing nucleotide triphosphate hydrolases"/>
    <property type="match status" value="1"/>
</dbReference>
<proteinExistence type="inferred from homology"/>
<evidence type="ECO:0000313" key="7">
    <source>
        <dbReference type="EMBL" id="TCO80137.1"/>
    </source>
</evidence>
<name>A0A4R2L4F9_9GAMM</name>
<dbReference type="InterPro" id="IPR027417">
    <property type="entry name" value="P-loop_NTPase"/>
</dbReference>
<accession>A0A4R2L4F9</accession>
<dbReference type="Pfam" id="PF03668">
    <property type="entry name" value="RapZ-like_N"/>
    <property type="match status" value="1"/>
</dbReference>
<feature type="domain" description="RapZ-like N-terminal" evidence="5">
    <location>
        <begin position="1"/>
        <end position="161"/>
    </location>
</feature>
<dbReference type="RefSeq" id="WP_132544119.1">
    <property type="nucleotide sequence ID" value="NZ_SLWY01000016.1"/>
</dbReference>
<evidence type="ECO:0000256" key="2">
    <source>
        <dbReference type="ARBA" id="ARBA00022840"/>
    </source>
</evidence>
<evidence type="ECO:0000259" key="5">
    <source>
        <dbReference type="Pfam" id="PF03668"/>
    </source>
</evidence>
<feature type="binding site" evidence="4">
    <location>
        <begin position="60"/>
        <end position="63"/>
    </location>
    <ligand>
        <name>GTP</name>
        <dbReference type="ChEBI" id="CHEBI:37565"/>
    </ligand>
</feature>
<dbReference type="InterPro" id="IPR005337">
    <property type="entry name" value="RapZ-like"/>
</dbReference>
<dbReference type="HAMAP" id="MF_00636">
    <property type="entry name" value="RapZ_like"/>
    <property type="match status" value="1"/>
</dbReference>
<reference evidence="7 8" key="1">
    <citation type="submission" date="2019-03" db="EMBL/GenBank/DDBJ databases">
        <title>Genomic Encyclopedia of Type Strains, Phase IV (KMG-IV): sequencing the most valuable type-strain genomes for metagenomic binning, comparative biology and taxonomic classification.</title>
        <authorList>
            <person name="Goeker M."/>
        </authorList>
    </citation>
    <scope>NUCLEOTIDE SEQUENCE [LARGE SCALE GENOMIC DNA]</scope>
    <source>
        <strain evidence="7 8">DSM 25287</strain>
    </source>
</reference>
<feature type="domain" description="RapZ C-terminal" evidence="6">
    <location>
        <begin position="166"/>
        <end position="285"/>
    </location>
</feature>
<keyword evidence="1 4" id="KW-0547">Nucleotide-binding</keyword>
<sequence length="286" mass="31978">MKLIIVSGLSGSGKSVALATLEDLNDYCVDNLPLALLNPFVAEIHGRTHPGFHTAAVGIDSRNFRDELAHFPEVIDALRADGVDIEIVFLLADDDTLIKRFSDTRRRHPLSADSGMPLLEAIHRERALLEPIAALADTVIDTSHTNVHELRELVRVRLHGDASGGMSLMFESFGFKHGLPDDADFVFDVRHLPNPHWQTELRQLTGRDAAVIAYLEAHAAVERLLNDLVRFLETWIPAFEAGNRSYLTVAVGCTGGQHRSVYLVERLTRHFRDGRRHVATRHRELP</sequence>
<keyword evidence="2 4" id="KW-0067">ATP-binding</keyword>
<dbReference type="GO" id="GO:0005525">
    <property type="term" value="F:GTP binding"/>
    <property type="evidence" value="ECO:0007669"/>
    <property type="project" value="UniProtKB-UniRule"/>
</dbReference>
<evidence type="ECO:0000256" key="4">
    <source>
        <dbReference type="HAMAP-Rule" id="MF_00636"/>
    </source>
</evidence>
<evidence type="ECO:0000256" key="3">
    <source>
        <dbReference type="ARBA" id="ARBA00023134"/>
    </source>
</evidence>
<dbReference type="EMBL" id="SLWY01000016">
    <property type="protein sequence ID" value="TCO80137.1"/>
    <property type="molecule type" value="Genomic_DNA"/>
</dbReference>
<dbReference type="GO" id="GO:0005524">
    <property type="term" value="F:ATP binding"/>
    <property type="evidence" value="ECO:0007669"/>
    <property type="project" value="UniProtKB-UniRule"/>
</dbReference>
<dbReference type="AlphaFoldDB" id="A0A4R2L4F9"/>
<dbReference type="PANTHER" id="PTHR30448:SF0">
    <property type="entry name" value="RNASE ADAPTER PROTEIN RAPZ"/>
    <property type="match status" value="1"/>
</dbReference>
<evidence type="ECO:0000256" key="1">
    <source>
        <dbReference type="ARBA" id="ARBA00022741"/>
    </source>
</evidence>
<dbReference type="NCBIfam" id="NF003828">
    <property type="entry name" value="PRK05416.1"/>
    <property type="match status" value="1"/>
</dbReference>
<dbReference type="PIRSF" id="PIRSF005052">
    <property type="entry name" value="P-loopkin"/>
    <property type="match status" value="1"/>
</dbReference>
<gene>
    <name evidence="7" type="ORF">EV699_11642</name>
</gene>
<dbReference type="Proteomes" id="UP000295765">
    <property type="component" value="Unassembled WGS sequence"/>
</dbReference>
<dbReference type="InterPro" id="IPR053931">
    <property type="entry name" value="RapZ_C"/>
</dbReference>
<comment type="caution">
    <text evidence="7">The sequence shown here is derived from an EMBL/GenBank/DDBJ whole genome shotgun (WGS) entry which is preliminary data.</text>
</comment>
<protein>
    <submittedName>
        <fullName evidence="7">UPF0042 nucleotide-binding protein</fullName>
    </submittedName>
</protein>